<name>A0A1C2J3Z8_ACITH</name>
<gene>
    <name evidence="1" type="ORF">A6M23_13745</name>
</gene>
<organism evidence="1 2">
    <name type="scientific">Acidithiobacillus thiooxidans</name>
    <name type="common">Thiobacillus thiooxidans</name>
    <dbReference type="NCBI Taxonomy" id="930"/>
    <lineage>
        <taxon>Bacteria</taxon>
        <taxon>Pseudomonadati</taxon>
        <taxon>Pseudomonadota</taxon>
        <taxon>Acidithiobacillia</taxon>
        <taxon>Acidithiobacillales</taxon>
        <taxon>Acidithiobacillaceae</taxon>
        <taxon>Acidithiobacillus</taxon>
    </lineage>
</organism>
<dbReference type="Proteomes" id="UP000095008">
    <property type="component" value="Unassembled WGS sequence"/>
</dbReference>
<proteinExistence type="predicted"/>
<keyword evidence="2" id="KW-1185">Reference proteome</keyword>
<protein>
    <submittedName>
        <fullName evidence="1">Uncharacterized protein</fullName>
    </submittedName>
</protein>
<dbReference type="AlphaFoldDB" id="A0A1C2J3Z8"/>
<evidence type="ECO:0000313" key="2">
    <source>
        <dbReference type="Proteomes" id="UP000095008"/>
    </source>
</evidence>
<sequence length="100" mass="11137">MNSKDIDVWAASEIAGLQDCCRLQDRGDERAQSRIKRLQGLRAELRRADPCRFPPGSAQHTLALYEQRTAMKHALALGYEPPERALLEIGAHTLELGLGL</sequence>
<dbReference type="EMBL" id="LWRY01000160">
    <property type="protein sequence ID" value="OCX70596.1"/>
    <property type="molecule type" value="Genomic_DNA"/>
</dbReference>
<comment type="caution">
    <text evidence="1">The sequence shown here is derived from an EMBL/GenBank/DDBJ whole genome shotgun (WGS) entry which is preliminary data.</text>
</comment>
<dbReference type="RefSeq" id="WP_031568822.1">
    <property type="nucleotide sequence ID" value="NZ_JABBDW010000019.1"/>
</dbReference>
<accession>A0A1C2J3Z8</accession>
<evidence type="ECO:0000313" key="1">
    <source>
        <dbReference type="EMBL" id="OCX70596.1"/>
    </source>
</evidence>
<reference evidence="1" key="1">
    <citation type="journal article" date="2016" name="Int. J. Mol. Sci.">
        <title>Comparative genomics of the extreme acidophile Acidithiobacillus thiooxidans reveals intraspecific divergence and niche adaptation.</title>
        <authorList>
            <person name="Zhang X."/>
            <person name="Feng X."/>
            <person name="Tao J."/>
            <person name="Ma L."/>
            <person name="Xiao Y."/>
            <person name="Liang Y."/>
            <person name="Liu X."/>
            <person name="Yin H."/>
        </authorList>
    </citation>
    <scope>NUCLEOTIDE SEQUENCE [LARGE SCALE GENOMIC DNA]</scope>
    <source>
        <strain evidence="1">DXS-W</strain>
    </source>
</reference>